<dbReference type="SMART" id="SM00116">
    <property type="entry name" value="CBS"/>
    <property type="match status" value="2"/>
</dbReference>
<dbReference type="Pfam" id="PF00571">
    <property type="entry name" value="CBS"/>
    <property type="match status" value="2"/>
</dbReference>
<dbReference type="Gene3D" id="3.30.1340.30">
    <property type="match status" value="1"/>
</dbReference>
<dbReference type="PIRSF" id="PIRSF036990">
    <property type="entry name" value="UCP036990_CBS_BON"/>
    <property type="match status" value="1"/>
</dbReference>
<proteinExistence type="predicted"/>
<dbReference type="InterPro" id="IPR017080">
    <property type="entry name" value="UCP036990_CBS_BON"/>
</dbReference>
<dbReference type="InterPro" id="IPR007055">
    <property type="entry name" value="BON_dom"/>
</dbReference>
<gene>
    <name evidence="5" type="ORF">ACFQS1_39015</name>
</gene>
<dbReference type="EMBL" id="JBHTBJ010000070">
    <property type="protein sequence ID" value="MFC7279986.1"/>
    <property type="molecule type" value="Genomic_DNA"/>
</dbReference>
<reference evidence="6" key="1">
    <citation type="journal article" date="2019" name="Int. J. Syst. Evol. Microbiol.">
        <title>The Global Catalogue of Microorganisms (GCM) 10K type strain sequencing project: providing services to taxonomists for standard genome sequencing and annotation.</title>
        <authorList>
            <consortium name="The Broad Institute Genomics Platform"/>
            <consortium name="The Broad Institute Genome Sequencing Center for Infectious Disease"/>
            <person name="Wu L."/>
            <person name="Ma J."/>
        </authorList>
    </citation>
    <scope>NUCLEOTIDE SEQUENCE [LARGE SCALE GENOMIC DNA]</scope>
    <source>
        <strain evidence="6">XZYJT-10</strain>
    </source>
</reference>
<dbReference type="Proteomes" id="UP001596548">
    <property type="component" value="Unassembled WGS sequence"/>
</dbReference>
<evidence type="ECO:0000313" key="5">
    <source>
        <dbReference type="EMBL" id="MFC7279986.1"/>
    </source>
</evidence>
<evidence type="ECO:0000256" key="2">
    <source>
        <dbReference type="PROSITE-ProRule" id="PRU00703"/>
    </source>
</evidence>
<dbReference type="RefSeq" id="WP_378977835.1">
    <property type="nucleotide sequence ID" value="NZ_JBHTBJ010000070.1"/>
</dbReference>
<dbReference type="PANTHER" id="PTHR43080">
    <property type="entry name" value="CBS DOMAIN-CONTAINING PROTEIN CBSX3, MITOCHONDRIAL"/>
    <property type="match status" value="1"/>
</dbReference>
<dbReference type="InterPro" id="IPR051257">
    <property type="entry name" value="Diverse_CBS-Domain"/>
</dbReference>
<keyword evidence="1 2" id="KW-0129">CBS domain</keyword>
<name>A0ABW2I541_9ACTN</name>
<comment type="caution">
    <text evidence="5">The sequence shown here is derived from an EMBL/GenBank/DDBJ whole genome shotgun (WGS) entry which is preliminary data.</text>
</comment>
<organism evidence="5 6">
    <name type="scientific">Paractinoplanes rhizophilus</name>
    <dbReference type="NCBI Taxonomy" id="1416877"/>
    <lineage>
        <taxon>Bacteria</taxon>
        <taxon>Bacillati</taxon>
        <taxon>Actinomycetota</taxon>
        <taxon>Actinomycetes</taxon>
        <taxon>Micromonosporales</taxon>
        <taxon>Micromonosporaceae</taxon>
        <taxon>Paractinoplanes</taxon>
    </lineage>
</organism>
<dbReference type="Pfam" id="PF04972">
    <property type="entry name" value="BON"/>
    <property type="match status" value="1"/>
</dbReference>
<evidence type="ECO:0000259" key="3">
    <source>
        <dbReference type="PROSITE" id="PS50914"/>
    </source>
</evidence>
<accession>A0ABW2I541</accession>
<dbReference type="PROSITE" id="PS51371">
    <property type="entry name" value="CBS"/>
    <property type="match status" value="2"/>
</dbReference>
<dbReference type="InterPro" id="IPR046342">
    <property type="entry name" value="CBS_dom_sf"/>
</dbReference>
<evidence type="ECO:0000313" key="6">
    <source>
        <dbReference type="Proteomes" id="UP001596548"/>
    </source>
</evidence>
<feature type="domain" description="BON" evidence="3">
    <location>
        <begin position="137"/>
        <end position="205"/>
    </location>
</feature>
<dbReference type="InterPro" id="IPR000644">
    <property type="entry name" value="CBS_dom"/>
</dbReference>
<dbReference type="PROSITE" id="PS50914">
    <property type="entry name" value="BON"/>
    <property type="match status" value="1"/>
</dbReference>
<feature type="domain" description="CBS" evidence="4">
    <location>
        <begin position="10"/>
        <end position="66"/>
    </location>
</feature>
<dbReference type="Gene3D" id="3.10.580.10">
    <property type="entry name" value="CBS-domain"/>
    <property type="match status" value="1"/>
</dbReference>
<evidence type="ECO:0000256" key="1">
    <source>
        <dbReference type="ARBA" id="ARBA00023122"/>
    </source>
</evidence>
<dbReference type="SUPFAM" id="SSF54631">
    <property type="entry name" value="CBS-domain pair"/>
    <property type="match status" value="1"/>
</dbReference>
<evidence type="ECO:0000259" key="4">
    <source>
        <dbReference type="PROSITE" id="PS51371"/>
    </source>
</evidence>
<sequence length="235" mass="25519">MRQWLVDDVMTRDVITSTPDTPIAEVADLLATHRIGAVPIVGEHDQVLGVVSAADLLPKVAGDRTVFGRPAAKAEAALARQVMTTRLVTVDAGASLAEAAATMRRKKVRRLLVTDRDGRLRGVLSRTDVLRPLTRPDAAIRDDVVEHVLRRILWIEPTQVQVRVDDGVVTLTGAVGRRSTAAIATRLAEKVPGAVAVVDRIRHDFDDSSLARSRVGRTHPFSAEPFAPERERSAA</sequence>
<feature type="domain" description="CBS" evidence="4">
    <location>
        <begin position="83"/>
        <end position="140"/>
    </location>
</feature>
<protein>
    <submittedName>
        <fullName evidence="5">CBS domain-containing protein</fullName>
    </submittedName>
</protein>
<dbReference type="PANTHER" id="PTHR43080:SF29">
    <property type="entry name" value="OS02G0818000 PROTEIN"/>
    <property type="match status" value="1"/>
</dbReference>
<keyword evidence="6" id="KW-1185">Reference proteome</keyword>